<evidence type="ECO:0000256" key="5">
    <source>
        <dbReference type="ARBA" id="ARBA00022741"/>
    </source>
</evidence>
<dbReference type="InterPro" id="IPR043129">
    <property type="entry name" value="ATPase_NBD"/>
</dbReference>
<evidence type="ECO:0000256" key="9">
    <source>
        <dbReference type="SAM" id="MobiDB-lite"/>
    </source>
</evidence>
<dbReference type="AlphaFoldDB" id="A0A448HII4"/>
<dbReference type="InterPro" id="IPR004654">
    <property type="entry name" value="ROK_glcA"/>
</dbReference>
<dbReference type="KEGG" id="ahw:NCTC11636_01984"/>
<name>A0A448HII4_9ACTO</name>
<dbReference type="PANTHER" id="PTHR18964">
    <property type="entry name" value="ROK (REPRESSOR, ORF, KINASE) FAMILY"/>
    <property type="match status" value="1"/>
</dbReference>
<dbReference type="GO" id="GO:0004340">
    <property type="term" value="F:glucokinase activity"/>
    <property type="evidence" value="ECO:0007669"/>
    <property type="project" value="UniProtKB-EC"/>
</dbReference>
<keyword evidence="5" id="KW-0547">Nucleotide-binding</keyword>
<comment type="similarity">
    <text evidence="1">Belongs to the ROK (NagC/XylR) family.</text>
</comment>
<evidence type="ECO:0000256" key="3">
    <source>
        <dbReference type="ARBA" id="ARBA00014701"/>
    </source>
</evidence>
<protein>
    <recommendedName>
        <fullName evidence="3">Glucokinase</fullName>
        <ecNumber evidence="2">2.7.1.2</ecNumber>
    </recommendedName>
    <alternativeName>
        <fullName evidence="8">Glucose kinase</fullName>
    </alternativeName>
</protein>
<dbReference type="Gene3D" id="3.30.420.40">
    <property type="match status" value="2"/>
</dbReference>
<feature type="region of interest" description="Disordered" evidence="9">
    <location>
        <begin position="1"/>
        <end position="35"/>
    </location>
</feature>
<feature type="compositionally biased region" description="Basic and acidic residues" evidence="9">
    <location>
        <begin position="20"/>
        <end position="35"/>
    </location>
</feature>
<accession>A0A448HII4</accession>
<dbReference type="PROSITE" id="PS01125">
    <property type="entry name" value="ROK"/>
    <property type="match status" value="1"/>
</dbReference>
<keyword evidence="11" id="KW-1185">Reference proteome</keyword>
<dbReference type="SUPFAM" id="SSF53067">
    <property type="entry name" value="Actin-like ATPase domain"/>
    <property type="match status" value="1"/>
</dbReference>
<dbReference type="InterPro" id="IPR000600">
    <property type="entry name" value="ROK"/>
</dbReference>
<organism evidence="10 11">
    <name type="scientific">Actinomyces howellii</name>
    <dbReference type="NCBI Taxonomy" id="52771"/>
    <lineage>
        <taxon>Bacteria</taxon>
        <taxon>Bacillati</taxon>
        <taxon>Actinomycetota</taxon>
        <taxon>Actinomycetes</taxon>
        <taxon>Actinomycetales</taxon>
        <taxon>Actinomycetaceae</taxon>
        <taxon>Actinomyces</taxon>
    </lineage>
</organism>
<dbReference type="EMBL" id="LR134350">
    <property type="protein sequence ID" value="VEG29310.1"/>
    <property type="molecule type" value="Genomic_DNA"/>
</dbReference>
<dbReference type="GO" id="GO:0005524">
    <property type="term" value="F:ATP binding"/>
    <property type="evidence" value="ECO:0007669"/>
    <property type="project" value="UniProtKB-KW"/>
</dbReference>
<dbReference type="PANTHER" id="PTHR18964:SF173">
    <property type="entry name" value="GLUCOKINASE"/>
    <property type="match status" value="1"/>
</dbReference>
<reference evidence="10 11" key="1">
    <citation type="submission" date="2018-12" db="EMBL/GenBank/DDBJ databases">
        <authorList>
            <consortium name="Pathogen Informatics"/>
        </authorList>
    </citation>
    <scope>NUCLEOTIDE SEQUENCE [LARGE SCALE GENOMIC DNA]</scope>
    <source>
        <strain evidence="10 11">NCTC11636</strain>
    </source>
</reference>
<proteinExistence type="inferred from homology"/>
<dbReference type="Proteomes" id="UP000266895">
    <property type="component" value="Chromosome"/>
</dbReference>
<dbReference type="EC" id="2.7.1.2" evidence="2"/>
<evidence type="ECO:0000256" key="8">
    <source>
        <dbReference type="ARBA" id="ARBA00032386"/>
    </source>
</evidence>
<evidence type="ECO:0000313" key="10">
    <source>
        <dbReference type="EMBL" id="VEG29310.1"/>
    </source>
</evidence>
<dbReference type="InterPro" id="IPR049874">
    <property type="entry name" value="ROK_cs"/>
</dbReference>
<sequence length="353" mass="35830">MHKWEAVGVGYEGTPSENRGSGRGESGRGPYRPKEEASVAVTIGIDVGGTKIAAGAVDDEGRVLTRVQKDSPAKERGAIIDTIVACATELRAVHPEAVAVGVGAAGFVAADRNTMASGTNLDWTGVRIGDEVAARAGLPVVVENDANAAGWAEARFGGGRGRSNVLVVTLGTGVGGAVVIDGRLVRGAAGFAAEIGHINVVPGGRPCGCGQRGCLERYASGTALGHNGWELARFQPAYASRIIELSGGDPDRISGKAVTAAAREGDRAALECYADLGHWLGVGIADLCAVLDPEVVVLTGGLTEAGPILLEPVTASFDAHLTARSRRPTIGVVISESGQDAGVIGAADLARCG</sequence>
<dbReference type="NCBIfam" id="TIGR00744">
    <property type="entry name" value="ROK_glcA_fam"/>
    <property type="match status" value="1"/>
</dbReference>
<dbReference type="GO" id="GO:0005737">
    <property type="term" value="C:cytoplasm"/>
    <property type="evidence" value="ECO:0007669"/>
    <property type="project" value="InterPro"/>
</dbReference>
<evidence type="ECO:0000256" key="4">
    <source>
        <dbReference type="ARBA" id="ARBA00022679"/>
    </source>
</evidence>
<dbReference type="Pfam" id="PF00480">
    <property type="entry name" value="ROK"/>
    <property type="match status" value="1"/>
</dbReference>
<evidence type="ECO:0000256" key="7">
    <source>
        <dbReference type="ARBA" id="ARBA00022840"/>
    </source>
</evidence>
<keyword evidence="7" id="KW-0067">ATP-binding</keyword>
<gene>
    <name evidence="10" type="primary">glkA</name>
    <name evidence="10" type="ORF">NCTC11636_01984</name>
</gene>
<keyword evidence="6 10" id="KW-0418">Kinase</keyword>
<evidence type="ECO:0000256" key="2">
    <source>
        <dbReference type="ARBA" id="ARBA00012323"/>
    </source>
</evidence>
<keyword evidence="4 10" id="KW-0808">Transferase</keyword>
<evidence type="ECO:0000256" key="1">
    <source>
        <dbReference type="ARBA" id="ARBA00006479"/>
    </source>
</evidence>
<evidence type="ECO:0000256" key="6">
    <source>
        <dbReference type="ARBA" id="ARBA00022777"/>
    </source>
</evidence>
<evidence type="ECO:0000313" key="11">
    <source>
        <dbReference type="Proteomes" id="UP000266895"/>
    </source>
</evidence>
<dbReference type="GO" id="GO:0006096">
    <property type="term" value="P:glycolytic process"/>
    <property type="evidence" value="ECO:0007669"/>
    <property type="project" value="InterPro"/>
</dbReference>